<comment type="caution">
    <text evidence="2">The sequence shown here is derived from an EMBL/GenBank/DDBJ whole genome shotgun (WGS) entry which is preliminary data.</text>
</comment>
<dbReference type="InterPro" id="IPR052353">
    <property type="entry name" value="Benzoxazolinone_Detox_Enz"/>
</dbReference>
<name>A0ABW1JKS6_9ACTN</name>
<organism evidence="2 3">
    <name type="scientific">Angustibacter luteus</name>
    <dbReference type="NCBI Taxonomy" id="658456"/>
    <lineage>
        <taxon>Bacteria</taxon>
        <taxon>Bacillati</taxon>
        <taxon>Actinomycetota</taxon>
        <taxon>Actinomycetes</taxon>
        <taxon>Kineosporiales</taxon>
        <taxon>Kineosporiaceae</taxon>
    </lineage>
</organism>
<dbReference type="Pfam" id="PF03473">
    <property type="entry name" value="MOSC"/>
    <property type="match status" value="1"/>
</dbReference>
<keyword evidence="3" id="KW-1185">Reference proteome</keyword>
<protein>
    <submittedName>
        <fullName evidence="2">MOSC domain-containing protein</fullName>
    </submittedName>
</protein>
<feature type="domain" description="MOSC" evidence="1">
    <location>
        <begin position="29"/>
        <end position="167"/>
    </location>
</feature>
<reference evidence="3" key="1">
    <citation type="journal article" date="2019" name="Int. J. Syst. Evol. Microbiol.">
        <title>The Global Catalogue of Microorganisms (GCM) 10K type strain sequencing project: providing services to taxonomists for standard genome sequencing and annotation.</title>
        <authorList>
            <consortium name="The Broad Institute Genomics Platform"/>
            <consortium name="The Broad Institute Genome Sequencing Center for Infectious Disease"/>
            <person name="Wu L."/>
            <person name="Ma J."/>
        </authorList>
    </citation>
    <scope>NUCLEOTIDE SEQUENCE [LARGE SCALE GENOMIC DNA]</scope>
    <source>
        <strain evidence="3">KACC 14249</strain>
    </source>
</reference>
<dbReference type="RefSeq" id="WP_345717829.1">
    <property type="nucleotide sequence ID" value="NZ_BAABFP010000007.1"/>
</dbReference>
<gene>
    <name evidence="2" type="ORF">ACFQDO_19455</name>
</gene>
<dbReference type="PANTHER" id="PTHR30212:SF2">
    <property type="entry name" value="PROTEIN YIIM"/>
    <property type="match status" value="1"/>
</dbReference>
<dbReference type="InterPro" id="IPR005302">
    <property type="entry name" value="MoCF_Sase_C"/>
</dbReference>
<evidence type="ECO:0000313" key="2">
    <source>
        <dbReference type="EMBL" id="MFC6009313.1"/>
    </source>
</evidence>
<dbReference type="PANTHER" id="PTHR30212">
    <property type="entry name" value="PROTEIN YIIM"/>
    <property type="match status" value="1"/>
</dbReference>
<accession>A0ABW1JKS6</accession>
<dbReference type="PROSITE" id="PS51340">
    <property type="entry name" value="MOSC"/>
    <property type="match status" value="1"/>
</dbReference>
<evidence type="ECO:0000259" key="1">
    <source>
        <dbReference type="PROSITE" id="PS51340"/>
    </source>
</evidence>
<evidence type="ECO:0000313" key="3">
    <source>
        <dbReference type="Proteomes" id="UP001596189"/>
    </source>
</evidence>
<dbReference type="EMBL" id="JBHSRD010000008">
    <property type="protein sequence ID" value="MFC6009313.1"/>
    <property type="molecule type" value="Genomic_DNA"/>
</dbReference>
<proteinExistence type="predicted"/>
<dbReference type="Gene3D" id="2.40.33.20">
    <property type="entry name" value="PK beta-barrel domain-like"/>
    <property type="match status" value="1"/>
</dbReference>
<sequence>MALIEAVCVVHEVHPDEGGDVGETAIDKRPVTGKVAVRRLGLHGDKQLDVEHHGGPDQAVYAFAGEDASWWAGELDRDVEPGLFGENLRTTGLDLSAAVIGERWRIGADEDGVVLEVTSPRVPCATFQRWMNEPHWVKRFTEHGTPGSYLRVLREGSIAAGDRIAIEHRPAHGVTIADCFPRVGAVAAQRLLDAQAAGEVALQPELRRSCEQAVARAASA</sequence>
<dbReference type="SUPFAM" id="SSF50800">
    <property type="entry name" value="PK beta-barrel domain-like"/>
    <property type="match status" value="1"/>
</dbReference>
<dbReference type="Proteomes" id="UP001596189">
    <property type="component" value="Unassembled WGS sequence"/>
</dbReference>
<dbReference type="InterPro" id="IPR011037">
    <property type="entry name" value="Pyrv_Knase-like_insert_dom_sf"/>
</dbReference>